<feature type="binding site" evidence="6">
    <location>
        <position position="243"/>
    </location>
    <ligand>
        <name>Mg(2+)</name>
        <dbReference type="ChEBI" id="CHEBI:18420"/>
    </ligand>
</feature>
<comment type="similarity">
    <text evidence="1 6 7">Belongs to the phosphohexose mutase family.</text>
</comment>
<dbReference type="RefSeq" id="WP_011179808.1">
    <property type="nucleotide sequence ID" value="NZ_KL446932.1"/>
</dbReference>
<feature type="binding site" evidence="6">
    <location>
        <position position="245"/>
    </location>
    <ligand>
        <name>Mg(2+)</name>
        <dbReference type="ChEBI" id="CHEBI:18420"/>
    </ligand>
</feature>
<dbReference type="Pfam" id="PF02880">
    <property type="entry name" value="PGM_PMM_III"/>
    <property type="match status" value="1"/>
</dbReference>
<dbReference type="InterPro" id="IPR005845">
    <property type="entry name" value="A-D-PHexomutase_a/b/a-II"/>
</dbReference>
<proteinExistence type="inferred from homology"/>
<dbReference type="CDD" id="cd05802">
    <property type="entry name" value="GlmM"/>
    <property type="match status" value="1"/>
</dbReference>
<evidence type="ECO:0000256" key="5">
    <source>
        <dbReference type="ARBA" id="ARBA00023235"/>
    </source>
</evidence>
<dbReference type="PRINTS" id="PR00509">
    <property type="entry name" value="PGMPMM"/>
</dbReference>
<dbReference type="PANTHER" id="PTHR42946:SF1">
    <property type="entry name" value="PHOSPHOGLUCOMUTASE (ALPHA-D-GLUCOSE-1,6-BISPHOSPHATE-DEPENDENT)"/>
    <property type="match status" value="1"/>
</dbReference>
<name>A0ABR4SPX1_BARQI</name>
<dbReference type="InterPro" id="IPR006352">
    <property type="entry name" value="GlmM_bact"/>
</dbReference>
<dbReference type="SUPFAM" id="SSF53738">
    <property type="entry name" value="Phosphoglucomutase, first 3 domains"/>
    <property type="match status" value="3"/>
</dbReference>
<feature type="modified residue" description="Phosphoserine" evidence="6">
    <location>
        <position position="102"/>
    </location>
</feature>
<protein>
    <recommendedName>
        <fullName evidence="6 8">Phosphoglucosamine mutase</fullName>
        <ecNumber evidence="6 8">5.4.2.10</ecNumber>
    </recommendedName>
</protein>
<comment type="PTM">
    <text evidence="6">Activated by phosphorylation.</text>
</comment>
<gene>
    <name evidence="6" type="primary">glmM</name>
    <name evidence="13" type="ORF">O7U_01158</name>
</gene>
<keyword evidence="5 6" id="KW-0413">Isomerase</keyword>
<dbReference type="Pfam" id="PF00408">
    <property type="entry name" value="PGM_PMM_IV"/>
    <property type="match status" value="1"/>
</dbReference>
<evidence type="ECO:0000256" key="8">
    <source>
        <dbReference type="RuleBase" id="RU004327"/>
    </source>
</evidence>
<dbReference type="InterPro" id="IPR005844">
    <property type="entry name" value="A-D-PHexomutase_a/b/a-I"/>
</dbReference>
<comment type="caution">
    <text evidence="13">The sequence shown here is derived from an EMBL/GenBank/DDBJ whole genome shotgun (WGS) entry which is preliminary data.</text>
</comment>
<dbReference type="Proteomes" id="UP000027143">
    <property type="component" value="Unassembled WGS sequence"/>
</dbReference>
<evidence type="ECO:0000256" key="3">
    <source>
        <dbReference type="ARBA" id="ARBA00022723"/>
    </source>
</evidence>
<dbReference type="PANTHER" id="PTHR42946">
    <property type="entry name" value="PHOSPHOHEXOSE MUTASE"/>
    <property type="match status" value="1"/>
</dbReference>
<feature type="domain" description="Alpha-D-phosphohexomutase alpha/beta/alpha" evidence="11">
    <location>
        <begin position="160"/>
        <end position="255"/>
    </location>
</feature>
<feature type="active site" description="Phosphoserine intermediate" evidence="6">
    <location>
        <position position="102"/>
    </location>
</feature>
<dbReference type="InterPro" id="IPR036900">
    <property type="entry name" value="A-D-PHexomutase_C_sf"/>
</dbReference>
<evidence type="ECO:0000259" key="9">
    <source>
        <dbReference type="Pfam" id="PF00408"/>
    </source>
</evidence>
<comment type="function">
    <text evidence="6 8">Catalyzes the conversion of glucosamine-6-phosphate to glucosamine-1-phosphate.</text>
</comment>
<evidence type="ECO:0000259" key="12">
    <source>
        <dbReference type="Pfam" id="PF02880"/>
    </source>
</evidence>
<evidence type="ECO:0000256" key="7">
    <source>
        <dbReference type="RuleBase" id="RU004326"/>
    </source>
</evidence>
<dbReference type="InterPro" id="IPR016055">
    <property type="entry name" value="A-D-PHexomutase_a/b/a-I/II/III"/>
</dbReference>
<reference evidence="13 14" key="1">
    <citation type="submission" date="2012-04" db="EMBL/GenBank/DDBJ databases">
        <title>The Genome Sequence of Bartonella quintana JK 68.</title>
        <authorList>
            <consortium name="The Broad Institute Genome Sequencing Platform"/>
            <consortium name="The Broad Institute Genome Sequencing Center for Infectious Disease"/>
            <person name="Feldgarden M."/>
            <person name="Kirby J."/>
            <person name="Kosoy M."/>
            <person name="Birtles R."/>
            <person name="Probert W.S."/>
            <person name="Chiaraviglio L."/>
            <person name="Walker B."/>
            <person name="Young S.K."/>
            <person name="Zeng Q."/>
            <person name="Gargeya S."/>
            <person name="Fitzgerald M."/>
            <person name="Haas B."/>
            <person name="Abouelleil A."/>
            <person name="Alvarado L."/>
            <person name="Arachchi H.M."/>
            <person name="Berlin A.M."/>
            <person name="Chapman S.B."/>
            <person name="Goldberg J."/>
            <person name="Griggs A."/>
            <person name="Gujja S."/>
            <person name="Hansen M."/>
            <person name="Howarth C."/>
            <person name="Imamovic A."/>
            <person name="Larimer J."/>
            <person name="McCowen C."/>
            <person name="Montmayeur A."/>
            <person name="Murphy C."/>
            <person name="Neiman D."/>
            <person name="Pearson M."/>
            <person name="Priest M."/>
            <person name="Roberts A."/>
            <person name="Saif S."/>
            <person name="Shea T."/>
            <person name="Sisk P."/>
            <person name="Sykes S."/>
            <person name="Wortman J."/>
            <person name="Nusbaum C."/>
            <person name="Birren B."/>
        </authorList>
    </citation>
    <scope>NUCLEOTIDE SEQUENCE [LARGE SCALE GENOMIC DNA]</scope>
    <source>
        <strain evidence="13 14">JK 68</strain>
    </source>
</reference>
<dbReference type="Gene3D" id="3.30.310.50">
    <property type="entry name" value="Alpha-D-phosphohexomutase, C-terminal domain"/>
    <property type="match status" value="1"/>
</dbReference>
<evidence type="ECO:0000259" key="10">
    <source>
        <dbReference type="Pfam" id="PF02878"/>
    </source>
</evidence>
<dbReference type="Pfam" id="PF02878">
    <property type="entry name" value="PGM_PMM_I"/>
    <property type="match status" value="1"/>
</dbReference>
<comment type="cofactor">
    <cofactor evidence="6">
        <name>Mg(2+)</name>
        <dbReference type="ChEBI" id="CHEBI:18420"/>
    </cofactor>
    <text evidence="6">Binds 1 Mg(2+) ion per subunit.</text>
</comment>
<sequence>MAQKYFGTDGIRGKANVFPMTPDFAMKVGMAVGVLFRSQRQSRRVVIGKDTRLSGYMLENALVSGFTAAGMEAFLLGPVPTPAVAMLCRSLRADLGVMISASHNPFYDNGIKLFGPDGFKLSDEIEKKIEQLIDTDLSKSLASCAEIGYAKRVEGDIYRYIEYAKRTLPRDVRLDALRIVVDCANGAAYKAAPRALWELGAEVFAINDAPNGTNINQKCGSTDLASLKQKVHEVRADVGIALDGDGDRVLIVDEKAQTVDGDQLIAVIAEHWHKTGRLQGNGVVTTIMSNLGLERFLNRKGLELVRTNVGDRYVVDAMRQKGYNIGGEASGHIVLSDFGTTGDGLVAALQILACMQESQSSMSHLCKRFEPVPQILKNVTIKNKNVLKKNQVKTAIDQATQRLGNEARLVIRASGTEPVIRIMGEGDEREVLDAVVAEMVDVIAHHDALSKVGASLEGS</sequence>
<dbReference type="HAMAP" id="MF_01554_B">
    <property type="entry name" value="GlmM_B"/>
    <property type="match status" value="1"/>
</dbReference>
<dbReference type="InterPro" id="IPR005841">
    <property type="entry name" value="Alpha-D-phosphohexomutase_SF"/>
</dbReference>
<dbReference type="EMBL" id="AHPD01000015">
    <property type="protein sequence ID" value="KEC65052.1"/>
    <property type="molecule type" value="Genomic_DNA"/>
</dbReference>
<keyword evidence="2 6" id="KW-0597">Phosphoprotein</keyword>
<keyword evidence="14" id="KW-1185">Reference proteome</keyword>
<accession>A0ABR4SPX1</accession>
<organism evidence="13 14">
    <name type="scientific">Bartonella quintana JK 68</name>
    <dbReference type="NCBI Taxonomy" id="1134503"/>
    <lineage>
        <taxon>Bacteria</taxon>
        <taxon>Pseudomonadati</taxon>
        <taxon>Pseudomonadota</taxon>
        <taxon>Alphaproteobacteria</taxon>
        <taxon>Hyphomicrobiales</taxon>
        <taxon>Bartonellaceae</taxon>
        <taxon>Bartonella</taxon>
    </lineage>
</organism>
<comment type="catalytic activity">
    <reaction evidence="6 8">
        <text>alpha-D-glucosamine 1-phosphate = D-glucosamine 6-phosphate</text>
        <dbReference type="Rhea" id="RHEA:23424"/>
        <dbReference type="ChEBI" id="CHEBI:58516"/>
        <dbReference type="ChEBI" id="CHEBI:58725"/>
        <dbReference type="EC" id="5.4.2.10"/>
    </reaction>
</comment>
<evidence type="ECO:0000256" key="4">
    <source>
        <dbReference type="ARBA" id="ARBA00022842"/>
    </source>
</evidence>
<dbReference type="Gene3D" id="3.40.120.10">
    <property type="entry name" value="Alpha-D-Glucose-1,6-Bisphosphate, subunit A, domain 3"/>
    <property type="match status" value="3"/>
</dbReference>
<dbReference type="InterPro" id="IPR005846">
    <property type="entry name" value="A-D-PHexomutase_a/b/a-III"/>
</dbReference>
<feature type="binding site" evidence="6">
    <location>
        <position position="247"/>
    </location>
    <ligand>
        <name>Mg(2+)</name>
        <dbReference type="ChEBI" id="CHEBI:18420"/>
    </ligand>
</feature>
<keyword evidence="4 6" id="KW-0460">Magnesium</keyword>
<dbReference type="Pfam" id="PF02879">
    <property type="entry name" value="PGM_PMM_II"/>
    <property type="match status" value="1"/>
</dbReference>
<evidence type="ECO:0000259" key="11">
    <source>
        <dbReference type="Pfam" id="PF02879"/>
    </source>
</evidence>
<keyword evidence="3 6" id="KW-0479">Metal-binding</keyword>
<dbReference type="PROSITE" id="PS00710">
    <property type="entry name" value="PGM_PMM"/>
    <property type="match status" value="1"/>
</dbReference>
<evidence type="ECO:0000256" key="6">
    <source>
        <dbReference type="HAMAP-Rule" id="MF_01554"/>
    </source>
</evidence>
<feature type="domain" description="Alpha-D-phosphohexomutase alpha/beta/alpha" evidence="10">
    <location>
        <begin position="4"/>
        <end position="136"/>
    </location>
</feature>
<feature type="binding site" description="via phosphate group" evidence="6">
    <location>
        <position position="102"/>
    </location>
    <ligand>
        <name>Mg(2+)</name>
        <dbReference type="ChEBI" id="CHEBI:18420"/>
    </ligand>
</feature>
<evidence type="ECO:0000313" key="13">
    <source>
        <dbReference type="EMBL" id="KEC65052.1"/>
    </source>
</evidence>
<evidence type="ECO:0000256" key="2">
    <source>
        <dbReference type="ARBA" id="ARBA00022553"/>
    </source>
</evidence>
<dbReference type="InterPro" id="IPR016066">
    <property type="entry name" value="A-D-PHexomutase_CS"/>
</dbReference>
<evidence type="ECO:0000313" key="14">
    <source>
        <dbReference type="Proteomes" id="UP000027143"/>
    </source>
</evidence>
<dbReference type="EC" id="5.4.2.10" evidence="6 8"/>
<dbReference type="InterPro" id="IPR005843">
    <property type="entry name" value="A-D-PHexomutase_C"/>
</dbReference>
<feature type="domain" description="Alpha-D-phosphohexomutase C-terminal" evidence="9">
    <location>
        <begin position="376"/>
        <end position="441"/>
    </location>
</feature>
<dbReference type="InterPro" id="IPR050060">
    <property type="entry name" value="Phosphoglucosamine_mutase"/>
</dbReference>
<dbReference type="SUPFAM" id="SSF55957">
    <property type="entry name" value="Phosphoglucomutase, C-terminal domain"/>
    <property type="match status" value="1"/>
</dbReference>
<dbReference type="NCBIfam" id="TIGR01455">
    <property type="entry name" value="glmM"/>
    <property type="match status" value="1"/>
</dbReference>
<evidence type="ECO:0000256" key="1">
    <source>
        <dbReference type="ARBA" id="ARBA00010231"/>
    </source>
</evidence>
<dbReference type="NCBIfam" id="NF008139">
    <property type="entry name" value="PRK10887.1"/>
    <property type="match status" value="1"/>
</dbReference>
<feature type="domain" description="Alpha-D-phosphohexomutase alpha/beta/alpha" evidence="12">
    <location>
        <begin position="260"/>
        <end position="368"/>
    </location>
</feature>